<dbReference type="InterPro" id="IPR033786">
    <property type="entry name" value="TTHB210-like"/>
</dbReference>
<organism evidence="3 4">
    <name type="scientific">Marinobacter koreensis</name>
    <dbReference type="NCBI Taxonomy" id="335974"/>
    <lineage>
        <taxon>Bacteria</taxon>
        <taxon>Pseudomonadati</taxon>
        <taxon>Pseudomonadota</taxon>
        <taxon>Gammaproteobacteria</taxon>
        <taxon>Pseudomonadales</taxon>
        <taxon>Marinobacteraceae</taxon>
        <taxon>Marinobacter</taxon>
    </lineage>
</organism>
<proteinExistence type="predicted"/>
<protein>
    <submittedName>
        <fullName evidence="3">DUF5602 domain-containing protein</fullName>
    </submittedName>
</protein>
<evidence type="ECO:0000259" key="2">
    <source>
        <dbReference type="Pfam" id="PF18197"/>
    </source>
</evidence>
<evidence type="ECO:0000256" key="1">
    <source>
        <dbReference type="SAM" id="SignalP"/>
    </source>
</evidence>
<evidence type="ECO:0000313" key="3">
    <source>
        <dbReference type="EMBL" id="MFC5546068.1"/>
    </source>
</evidence>
<dbReference type="RefSeq" id="WP_248160536.1">
    <property type="nucleotide sequence ID" value="NZ_JAKZAJ010000006.1"/>
</dbReference>
<dbReference type="CDD" id="cd11669">
    <property type="entry name" value="TTHB210-like"/>
    <property type="match status" value="1"/>
</dbReference>
<name>A0ABW0RQV5_9GAMM</name>
<dbReference type="Pfam" id="PF18197">
    <property type="entry name" value="TTHB210-like"/>
    <property type="match status" value="1"/>
</dbReference>
<evidence type="ECO:0000313" key="4">
    <source>
        <dbReference type="Proteomes" id="UP001596055"/>
    </source>
</evidence>
<keyword evidence="1" id="KW-0732">Signal</keyword>
<comment type="caution">
    <text evidence="3">The sequence shown here is derived from an EMBL/GenBank/DDBJ whole genome shotgun (WGS) entry which is preliminary data.</text>
</comment>
<keyword evidence="4" id="KW-1185">Reference proteome</keyword>
<accession>A0ABW0RQV5</accession>
<feature type="chain" id="PRO_5047264870" evidence="1">
    <location>
        <begin position="29"/>
        <end position="260"/>
    </location>
</feature>
<dbReference type="InterPro" id="IPR040832">
    <property type="entry name" value="TTHB210-like_dom"/>
</dbReference>
<feature type="domain" description="TTHB210-like" evidence="2">
    <location>
        <begin position="60"/>
        <end position="105"/>
    </location>
</feature>
<gene>
    <name evidence="3" type="ORF">ACFPQA_13460</name>
</gene>
<reference evidence="4" key="1">
    <citation type="journal article" date="2019" name="Int. J. Syst. Evol. Microbiol.">
        <title>The Global Catalogue of Microorganisms (GCM) 10K type strain sequencing project: providing services to taxonomists for standard genome sequencing and annotation.</title>
        <authorList>
            <consortium name="The Broad Institute Genomics Platform"/>
            <consortium name="The Broad Institute Genome Sequencing Center for Infectious Disease"/>
            <person name="Wu L."/>
            <person name="Ma J."/>
        </authorList>
    </citation>
    <scope>NUCLEOTIDE SEQUENCE [LARGE SCALE GENOMIC DNA]</scope>
    <source>
        <strain evidence="4">CGMCC 4.1799</strain>
    </source>
</reference>
<dbReference type="EMBL" id="JBHSNL010000004">
    <property type="protein sequence ID" value="MFC5546068.1"/>
    <property type="molecule type" value="Genomic_DNA"/>
</dbReference>
<feature type="signal peptide" evidence="1">
    <location>
        <begin position="1"/>
        <end position="28"/>
    </location>
</feature>
<sequence length="260" mass="28009">MNTLPGLFHPARSIAAFAALSLSSLALATEPAAFTGAPVTVGLGTARVLVMTNASNAPDSISVVLTKEALNGLPDARPDQMAWEFELPMPDTGPRTGFDHVVLDWNPAGHPPDGVYSVPHFDVHFYVISNGERAAVTFHGDGRQVAMAAPDPQLVPAGYVVPPDAAVEKMGMHGLDPAGGEFHGAPFSHTFIYGYYKGELTFVEPMISLAFLQSLPEVTSPVRKPQRYSRPGWYPATYRIGFDAARGEYTIALQNLQRFD</sequence>
<dbReference type="Proteomes" id="UP001596055">
    <property type="component" value="Unassembled WGS sequence"/>
</dbReference>